<dbReference type="PANTHER" id="PTHR38768">
    <property type="entry name" value="UPF0502 PROTEIN YCEH"/>
    <property type="match status" value="1"/>
</dbReference>
<dbReference type="Gene3D" id="1.10.10.10">
    <property type="entry name" value="Winged helix-like DNA-binding domain superfamily/Winged helix DNA-binding domain"/>
    <property type="match status" value="2"/>
</dbReference>
<accession>A0A0S2JWY1</accession>
<dbReference type="RefSeq" id="WP_058028339.1">
    <property type="nucleotide sequence ID" value="NZ_CP013187.1"/>
</dbReference>
<dbReference type="STRING" id="161398.PP2015_43"/>
<organism evidence="2 3">
    <name type="scientific">Pseudoalteromonas phenolica</name>
    <dbReference type="NCBI Taxonomy" id="161398"/>
    <lineage>
        <taxon>Bacteria</taxon>
        <taxon>Pseudomonadati</taxon>
        <taxon>Pseudomonadota</taxon>
        <taxon>Gammaproteobacteria</taxon>
        <taxon>Alteromonadales</taxon>
        <taxon>Pseudoalteromonadaceae</taxon>
        <taxon>Pseudoalteromonas</taxon>
    </lineage>
</organism>
<dbReference type="KEGG" id="pphe:PP2015_43"/>
<keyword evidence="3" id="KW-1185">Reference proteome</keyword>
<dbReference type="EMBL" id="CP013187">
    <property type="protein sequence ID" value="ALO40572.1"/>
    <property type="molecule type" value="Genomic_DNA"/>
</dbReference>
<proteinExistence type="inferred from homology"/>
<evidence type="ECO:0000313" key="2">
    <source>
        <dbReference type="EMBL" id="ALO40572.1"/>
    </source>
</evidence>
<evidence type="ECO:0000313" key="3">
    <source>
        <dbReference type="Proteomes" id="UP000061457"/>
    </source>
</evidence>
<dbReference type="PANTHER" id="PTHR38768:SF1">
    <property type="entry name" value="UPF0502 PROTEIN YCEH"/>
    <property type="match status" value="1"/>
</dbReference>
<dbReference type="SUPFAM" id="SSF46785">
    <property type="entry name" value="Winged helix' DNA-binding domain"/>
    <property type="match status" value="2"/>
</dbReference>
<dbReference type="InterPro" id="IPR036388">
    <property type="entry name" value="WH-like_DNA-bd_sf"/>
</dbReference>
<sequence length="206" mass="23143">MELNQIEQRIIGVLLEKEITTPDQYPLSLNSLTTGCNQKSNREPVLELSEAEVLDAVDGLIAKRIVVRDEAVSGRVDKYRHRFCNTEFSDLQFNEQQLAVVCVLLLRGPQTPGELRSRTNRLANFAQVSEVELVLQDLQQQSLAQQLPRQPGKRESRYQHLFISSTEAELASAGAEPLAESDLGSLLEEVQQLKQELAKIKQHLGL</sequence>
<name>A0A0S2JWY1_9GAMM</name>
<evidence type="ECO:0000256" key="1">
    <source>
        <dbReference type="HAMAP-Rule" id="MF_01584"/>
    </source>
</evidence>
<dbReference type="Proteomes" id="UP000061457">
    <property type="component" value="Chromosome I"/>
</dbReference>
<dbReference type="InterPro" id="IPR007432">
    <property type="entry name" value="DUF480"/>
</dbReference>
<comment type="similarity">
    <text evidence="1">Belongs to the UPF0502 family.</text>
</comment>
<dbReference type="InterPro" id="IPR036390">
    <property type="entry name" value="WH_DNA-bd_sf"/>
</dbReference>
<dbReference type="HAMAP" id="MF_01584">
    <property type="entry name" value="UPF0502"/>
    <property type="match status" value="1"/>
</dbReference>
<dbReference type="AlphaFoldDB" id="A0A0S2JWY1"/>
<gene>
    <name evidence="2" type="ORF">PP2015_43</name>
</gene>
<protein>
    <submittedName>
        <fullName evidence="2">Uncharacterized protein</fullName>
    </submittedName>
</protein>
<dbReference type="Pfam" id="PF04337">
    <property type="entry name" value="DUF480"/>
    <property type="match status" value="1"/>
</dbReference>
<reference evidence="2 3" key="1">
    <citation type="submission" date="2015-11" db="EMBL/GenBank/DDBJ databases">
        <authorList>
            <person name="Zhang Y."/>
            <person name="Guo Z."/>
        </authorList>
    </citation>
    <scope>NUCLEOTIDE SEQUENCE [LARGE SCALE GENOMIC DNA]</scope>
    <source>
        <strain evidence="2 3">KCTC 12086</strain>
    </source>
</reference>
<dbReference type="OrthoDB" id="9803687at2"/>
<dbReference type="PATRIC" id="fig|161398.10.peg.44"/>